<comment type="caution">
    <text evidence="1">The sequence shown here is derived from an EMBL/GenBank/DDBJ whole genome shotgun (WGS) entry which is preliminary data.</text>
</comment>
<dbReference type="Proteomes" id="UP000299102">
    <property type="component" value="Unassembled WGS sequence"/>
</dbReference>
<dbReference type="EMBL" id="BGZK01002623">
    <property type="protein sequence ID" value="GBP95393.1"/>
    <property type="molecule type" value="Genomic_DNA"/>
</dbReference>
<proteinExistence type="predicted"/>
<keyword evidence="2" id="KW-1185">Reference proteome</keyword>
<reference evidence="1 2" key="1">
    <citation type="journal article" date="2019" name="Commun. Biol.">
        <title>The bagworm genome reveals a unique fibroin gene that provides high tensile strength.</title>
        <authorList>
            <person name="Kono N."/>
            <person name="Nakamura H."/>
            <person name="Ohtoshi R."/>
            <person name="Tomita M."/>
            <person name="Numata K."/>
            <person name="Arakawa K."/>
        </authorList>
    </citation>
    <scope>NUCLEOTIDE SEQUENCE [LARGE SCALE GENOMIC DNA]</scope>
</reference>
<gene>
    <name evidence="1" type="ORF">EVAR_70499_1</name>
</gene>
<evidence type="ECO:0000313" key="1">
    <source>
        <dbReference type="EMBL" id="GBP95393.1"/>
    </source>
</evidence>
<sequence>MRCQIFPGVLMRQGGAADVTSDVTSDTSVAVAGEGTWNCSDLNNNASLLYEVVVLVVVIRLIALVKDCPPRVLLYFSKCRPSRDPFKLTAPPRRHLYPSAFSADNDSELADRPHARSNYSRSRHTYFTENKRAKNDVRSCTHSLINNTFLYSNTVCHERSGCGSLVELMIKMRELMSASVTCGKHDEQSADSQLLFLNYWSSITFGLLKREDIRVIYKMREKIKSCSNNSSMDASFEGDFLVAQPVVSASVLYLGESTPAGAGLRLRYLGDSDPSDDGFTLLDVSLSAHWCDLFEHVVAPDGYGVCWALTRQMTASRMPRAPVARFVQLPRNLRELFASLVELYRRRNKTDSLFFEQQRLTGGRDWWSRLIEHVYTYPYAVLEKVVDGRRL</sequence>
<organism evidence="1 2">
    <name type="scientific">Eumeta variegata</name>
    <name type="common">Bagworm moth</name>
    <name type="synonym">Eumeta japonica</name>
    <dbReference type="NCBI Taxonomy" id="151549"/>
    <lineage>
        <taxon>Eukaryota</taxon>
        <taxon>Metazoa</taxon>
        <taxon>Ecdysozoa</taxon>
        <taxon>Arthropoda</taxon>
        <taxon>Hexapoda</taxon>
        <taxon>Insecta</taxon>
        <taxon>Pterygota</taxon>
        <taxon>Neoptera</taxon>
        <taxon>Endopterygota</taxon>
        <taxon>Lepidoptera</taxon>
        <taxon>Glossata</taxon>
        <taxon>Ditrysia</taxon>
        <taxon>Tineoidea</taxon>
        <taxon>Psychidae</taxon>
        <taxon>Oiketicinae</taxon>
        <taxon>Eumeta</taxon>
    </lineage>
</organism>
<protein>
    <submittedName>
        <fullName evidence="1">Uncharacterized protein</fullName>
    </submittedName>
</protein>
<name>A0A4C2A7U3_EUMVA</name>
<accession>A0A4C2A7U3</accession>
<dbReference type="AlphaFoldDB" id="A0A4C2A7U3"/>
<evidence type="ECO:0000313" key="2">
    <source>
        <dbReference type="Proteomes" id="UP000299102"/>
    </source>
</evidence>